<comment type="pathway">
    <text evidence="1">Siderophore biosynthesis.</text>
</comment>
<dbReference type="Proteomes" id="UP001595843">
    <property type="component" value="Unassembled WGS sequence"/>
</dbReference>
<evidence type="ECO:0000259" key="5">
    <source>
        <dbReference type="Pfam" id="PF06276"/>
    </source>
</evidence>
<comment type="caution">
    <text evidence="6">The sequence shown here is derived from an EMBL/GenBank/DDBJ whole genome shotgun (WGS) entry which is preliminary data.</text>
</comment>
<evidence type="ECO:0000256" key="1">
    <source>
        <dbReference type="ARBA" id="ARBA00004924"/>
    </source>
</evidence>
<dbReference type="Pfam" id="PF04183">
    <property type="entry name" value="IucA_IucC"/>
    <property type="match status" value="1"/>
</dbReference>
<comment type="similarity">
    <text evidence="2">Belongs to the IucA/IucC family.</text>
</comment>
<feature type="domain" description="Aerobactin siderophore biosynthesis IucA/IucC N-terminal" evidence="4">
    <location>
        <begin position="179"/>
        <end position="401"/>
    </location>
</feature>
<protein>
    <submittedName>
        <fullName evidence="6">IucA/IucC family protein</fullName>
    </submittedName>
</protein>
<name>A0ABV8J9V2_9BACL</name>
<feature type="region of interest" description="Disordered" evidence="3">
    <location>
        <begin position="1"/>
        <end position="21"/>
    </location>
</feature>
<dbReference type="Gene3D" id="6.10.250.3370">
    <property type="match status" value="1"/>
</dbReference>
<dbReference type="Gene3D" id="1.10.510.40">
    <property type="match status" value="1"/>
</dbReference>
<dbReference type="InterPro" id="IPR037455">
    <property type="entry name" value="LucA/IucC-like"/>
</dbReference>
<evidence type="ECO:0000259" key="4">
    <source>
        <dbReference type="Pfam" id="PF04183"/>
    </source>
</evidence>
<organism evidence="6 7">
    <name type="scientific">Salinithrix halophila</name>
    <dbReference type="NCBI Taxonomy" id="1485204"/>
    <lineage>
        <taxon>Bacteria</taxon>
        <taxon>Bacillati</taxon>
        <taxon>Bacillota</taxon>
        <taxon>Bacilli</taxon>
        <taxon>Bacillales</taxon>
        <taxon>Thermoactinomycetaceae</taxon>
        <taxon>Salinithrix</taxon>
    </lineage>
</organism>
<reference evidence="7" key="1">
    <citation type="journal article" date="2019" name="Int. J. Syst. Evol. Microbiol.">
        <title>The Global Catalogue of Microorganisms (GCM) 10K type strain sequencing project: providing services to taxonomists for standard genome sequencing and annotation.</title>
        <authorList>
            <consortium name="The Broad Institute Genomics Platform"/>
            <consortium name="The Broad Institute Genome Sequencing Center for Infectious Disease"/>
            <person name="Wu L."/>
            <person name="Ma J."/>
        </authorList>
    </citation>
    <scope>NUCLEOTIDE SEQUENCE [LARGE SCALE GENOMIC DNA]</scope>
    <source>
        <strain evidence="7">IBRC-M 10813</strain>
    </source>
</reference>
<accession>A0ABV8J9V2</accession>
<feature type="domain" description="Aerobactin siderophore biosynthesis IucA/IucC-like C-terminal" evidence="5">
    <location>
        <begin position="434"/>
        <end position="590"/>
    </location>
</feature>
<evidence type="ECO:0000256" key="3">
    <source>
        <dbReference type="SAM" id="MobiDB-lite"/>
    </source>
</evidence>
<evidence type="ECO:0000313" key="7">
    <source>
        <dbReference type="Proteomes" id="UP001595843"/>
    </source>
</evidence>
<dbReference type="InterPro" id="IPR007310">
    <property type="entry name" value="Aerobactin_biosyn_IucA/IucC_N"/>
</dbReference>
<dbReference type="InterPro" id="IPR022770">
    <property type="entry name" value="IucA/IucC-like_C"/>
</dbReference>
<dbReference type="RefSeq" id="WP_380701777.1">
    <property type="nucleotide sequence ID" value="NZ_JBHSAP010000007.1"/>
</dbReference>
<dbReference type="PANTHER" id="PTHR34384:SF5">
    <property type="entry name" value="L-2,3-DIAMINOPROPANOATE--CITRATE LIGASE"/>
    <property type="match status" value="1"/>
</dbReference>
<keyword evidence="7" id="KW-1185">Reference proteome</keyword>
<gene>
    <name evidence="6" type="ORF">ACFOUO_02365</name>
</gene>
<dbReference type="PANTHER" id="PTHR34384">
    <property type="entry name" value="L-2,3-DIAMINOPROPANOATE--CITRATE LIGASE"/>
    <property type="match status" value="1"/>
</dbReference>
<proteinExistence type="inferred from homology"/>
<sequence>MKPTEPRPKGKTTSASPRKEAERAALRRLLNAWLRETGISDPRMSPGDSSIRDLPEMVWSQVRVQGEPIRIDLPKTGKALLGGVTWLSPFGHHDFGDGWWVAPVPGAALQETGSYRETARLIMEELAAGEGESEAARARMEQLLDQVENSVGKTARYLFHRAQASVDPLGDADPIDRVRAAEQSLFFGHPFHPTPKSSEGFSEEDLERFAPELGAAFPLRWFAIHPDWVEEAGTSSVPTEVDREAMRNLPEGKHDYRLIPVHPWQAEYLFSKESIQRLIGDGVLVDLGEVGKPVYPTSSVRTAWGPGHAAAYKMPLHVRITNFIRNNPPEHLRRSLDASRFVASKRKGWDYPGFEVLTETGYRSFHPTDGEGDLAADLNVLFREHPFSDSKEAPLVVASLLEEPVEGESPLLLRAVKQAGGETGETISAALAETWLRRYLEISMVPLLRVFADDGVSLEAHVQNSMLHLEEGWPVRFYVRDMEGVSLSRERLSVSGESILPADSPVLYPDGEAWMRLQYYFFTNHLGHLIHILARYGNRDEGELWDVVRVILEELRDQEGNRYAADLAASSNLPAKANLVSRFRERGEHPDYVAIPNPMREVSR</sequence>
<dbReference type="Pfam" id="PF06276">
    <property type="entry name" value="FhuF"/>
    <property type="match status" value="1"/>
</dbReference>
<evidence type="ECO:0000313" key="6">
    <source>
        <dbReference type="EMBL" id="MFC4075647.1"/>
    </source>
</evidence>
<dbReference type="EMBL" id="JBHSAP010000007">
    <property type="protein sequence ID" value="MFC4075647.1"/>
    <property type="molecule type" value="Genomic_DNA"/>
</dbReference>
<evidence type="ECO:0000256" key="2">
    <source>
        <dbReference type="ARBA" id="ARBA00007832"/>
    </source>
</evidence>